<organism evidence="2 3">
    <name type="scientific">Panicum virgatum</name>
    <name type="common">Blackwell switchgrass</name>
    <dbReference type="NCBI Taxonomy" id="38727"/>
    <lineage>
        <taxon>Eukaryota</taxon>
        <taxon>Viridiplantae</taxon>
        <taxon>Streptophyta</taxon>
        <taxon>Embryophyta</taxon>
        <taxon>Tracheophyta</taxon>
        <taxon>Spermatophyta</taxon>
        <taxon>Magnoliopsida</taxon>
        <taxon>Liliopsida</taxon>
        <taxon>Poales</taxon>
        <taxon>Poaceae</taxon>
        <taxon>PACMAD clade</taxon>
        <taxon>Panicoideae</taxon>
        <taxon>Panicodae</taxon>
        <taxon>Paniceae</taxon>
        <taxon>Panicinae</taxon>
        <taxon>Panicum</taxon>
        <taxon>Panicum sect. Hiantes</taxon>
    </lineage>
</organism>
<feature type="region of interest" description="Disordered" evidence="1">
    <location>
        <begin position="520"/>
        <end position="544"/>
    </location>
</feature>
<dbReference type="PANTHER" id="PTHR33087:SF38">
    <property type="entry name" value="OS10G0201600 PROTEIN"/>
    <property type="match status" value="1"/>
</dbReference>
<evidence type="ECO:0000313" key="3">
    <source>
        <dbReference type="Proteomes" id="UP000823388"/>
    </source>
</evidence>
<evidence type="ECO:0000313" key="2">
    <source>
        <dbReference type="EMBL" id="KAG2559186.1"/>
    </source>
</evidence>
<gene>
    <name evidence="2" type="ORF">PVAP13_8NG296056</name>
</gene>
<reference evidence="2" key="1">
    <citation type="submission" date="2020-05" db="EMBL/GenBank/DDBJ databases">
        <title>WGS assembly of Panicum virgatum.</title>
        <authorList>
            <person name="Lovell J.T."/>
            <person name="Jenkins J."/>
            <person name="Shu S."/>
            <person name="Juenger T.E."/>
            <person name="Schmutz J."/>
        </authorList>
    </citation>
    <scope>NUCLEOTIDE SEQUENCE</scope>
    <source>
        <strain evidence="2">AP13</strain>
    </source>
</reference>
<protein>
    <recommendedName>
        <fullName evidence="4">DUF4283 domain-containing protein</fullName>
    </recommendedName>
</protein>
<name>A0A8T0PJ69_PANVG</name>
<proteinExistence type="predicted"/>
<dbReference type="Proteomes" id="UP000823388">
    <property type="component" value="Chromosome 8N"/>
</dbReference>
<feature type="compositionally biased region" description="Basic and acidic residues" evidence="1">
    <location>
        <begin position="39"/>
        <end position="48"/>
    </location>
</feature>
<feature type="region of interest" description="Disordered" evidence="1">
    <location>
        <begin position="342"/>
        <end position="375"/>
    </location>
</feature>
<sequence>MARHQLHAMHSAASASMASGSTGHSYSGPPSACAASPTHEPRRSEVRFPEVAPSPPPATVAELVPPSPQPVGHPSRRPAMKMCVLPRCEALQAQEDSLVTHALVALVVGTRPRCSVHRAMRFIVDNYNISPEDFSVRRYQPEDFLIIFNDNAALETVQHAPPLPRADLVLRFKRWQRFSTAEADSMHFRVLVELRGIPSHAWSAAAAWEVLDDFCACPELTPATAARSDLRRFHAITWCSDPDLIPNVAFLRIPERRDPNAGVELFLRPEEIIYHQLPMLKYRVEIEILEIQDWTDNSDDSDDPYYPDHWWTESDDEDEIPGFRNCSRSTPWPKKTVFRQLESDNAKSSSSGGGASDTGKPANAGHPSVVLAASPRPSSMPLRFGAFSGELADEGPVPSVFVVQTMPLRFGPPARTPRGSDVPTPHAEQAVWADPSLCSHGGAGSRLEGLPVSAFDPMECEVALLGCPSGTAALSRQSLQDISSPQAEDSLTIRDHVAHMPMIEDPMLWEANISPSRLSREPSLLTPVAPPSPAHHDHAHPPNLDDDTDATLEVVRFEDIPTLVVKCTPPTHRNITTTRGSFTALPLHIPSDTSTPIREMVADFTTSVCRAATPPVAITLPRRIRARPQPESVILRRSERLAKKSHYRATKPVMQAQNVLMRRLGLTSTTAPPDTTSFQHFVDTFSKTLTVTQCEELDVLLPEVAPFVAEVESETLLA</sequence>
<feature type="region of interest" description="Disordered" evidence="1">
    <location>
        <begin position="1"/>
        <end position="75"/>
    </location>
</feature>
<accession>A0A8T0PJ69</accession>
<keyword evidence="3" id="KW-1185">Reference proteome</keyword>
<comment type="caution">
    <text evidence="2">The sequence shown here is derived from an EMBL/GenBank/DDBJ whole genome shotgun (WGS) entry which is preliminary data.</text>
</comment>
<dbReference type="PANTHER" id="PTHR33087">
    <property type="entry name" value="OS07G0539200 PROTEIN"/>
    <property type="match status" value="1"/>
</dbReference>
<dbReference type="AlphaFoldDB" id="A0A8T0PJ69"/>
<feature type="compositionally biased region" description="Low complexity" evidence="1">
    <location>
        <begin position="8"/>
        <end position="25"/>
    </location>
</feature>
<dbReference type="InterPro" id="IPR053253">
    <property type="entry name" value="Sex_diff_modulator"/>
</dbReference>
<dbReference type="EMBL" id="CM029052">
    <property type="protein sequence ID" value="KAG2559186.1"/>
    <property type="molecule type" value="Genomic_DNA"/>
</dbReference>
<evidence type="ECO:0000256" key="1">
    <source>
        <dbReference type="SAM" id="MobiDB-lite"/>
    </source>
</evidence>
<evidence type="ECO:0008006" key="4">
    <source>
        <dbReference type="Google" id="ProtNLM"/>
    </source>
</evidence>
<feature type="region of interest" description="Disordered" evidence="1">
    <location>
        <begin position="297"/>
        <end position="328"/>
    </location>
</feature>